<evidence type="ECO:0000313" key="3">
    <source>
        <dbReference type="EMBL" id="CAB4241505.1"/>
    </source>
</evidence>
<dbReference type="Pfam" id="PF08722">
    <property type="entry name" value="Tn7_TnsA-like_N"/>
    <property type="match status" value="1"/>
</dbReference>
<dbReference type="HAMAP" id="MF_04160">
    <property type="entry name" value="NUCL_HEAD_T4"/>
    <property type="match status" value="1"/>
</dbReference>
<evidence type="ECO:0000259" key="2">
    <source>
        <dbReference type="Pfam" id="PF08722"/>
    </source>
</evidence>
<accession>A0A6J5T9B0</accession>
<keyword evidence="1" id="KW-0378">Hydrolase</keyword>
<comment type="similarity">
    <text evidence="1">Belongs to the Caudovirales head completion nuclease family.</text>
</comment>
<dbReference type="GO" id="GO:0004519">
    <property type="term" value="F:endonuclease activity"/>
    <property type="evidence" value="ECO:0007669"/>
    <property type="project" value="UniProtKB-UniRule"/>
</dbReference>
<name>A0A6J5T9B0_9CAUD</name>
<evidence type="ECO:0000256" key="1">
    <source>
        <dbReference type="HAMAP-Rule" id="MF_04160"/>
    </source>
</evidence>
<keyword evidence="1" id="KW-0540">Nuclease</keyword>
<reference evidence="3" key="1">
    <citation type="submission" date="2020-05" db="EMBL/GenBank/DDBJ databases">
        <authorList>
            <person name="Chiriac C."/>
            <person name="Salcher M."/>
            <person name="Ghai R."/>
            <person name="Kavagutti S V."/>
        </authorList>
    </citation>
    <scope>NUCLEOTIDE SEQUENCE</scope>
</reference>
<dbReference type="InterPro" id="IPR014833">
    <property type="entry name" value="TnsA_N"/>
</dbReference>
<comment type="function">
    <text evidence="1">During phage morphogenesis, plays an essential role in the head-tail joining step. The associated nuclease activity is essential for morphogenesis, possibly by cleaving packaged DNA to enable the joining of heads to tails. Displays both exo- and endonuclease activity.</text>
</comment>
<sequence>MANNFQQGYYTVLNPEKYVGSGTPKYRSGWELTFMRFCDNHPSVVNWASENVRIPYRNPFTGKDTFYVPDFFVVYQNAGGRRAELIEIKPKAQAVMEHARSMQEKAAVALNMCKWAAARIWCKRMGATFRILTEEDIYNNTNPTRKRRK</sequence>
<feature type="active site" evidence="1">
    <location>
        <position position="70"/>
    </location>
</feature>
<gene>
    <name evidence="3" type="ORF">UFOVP71_43</name>
</gene>
<dbReference type="Gene3D" id="3.40.91.30">
    <property type="match status" value="1"/>
</dbReference>
<feature type="active site" evidence="1">
    <location>
        <position position="89"/>
    </location>
</feature>
<keyword evidence="1" id="KW-0269">Exonuclease</keyword>
<feature type="active site" evidence="1">
    <location>
        <position position="31"/>
    </location>
</feature>
<proteinExistence type="inferred from homology"/>
<protein>
    <recommendedName>
        <fullName evidence="1">Head completion nuclease</fullName>
        <ecNumber evidence="1">3.1.-.-</ecNumber>
    </recommendedName>
</protein>
<feature type="domain" description="TnsA endonuclease N-terminal" evidence="2">
    <location>
        <begin position="41"/>
        <end position="134"/>
    </location>
</feature>
<dbReference type="GO" id="GO:0004527">
    <property type="term" value="F:exonuclease activity"/>
    <property type="evidence" value="ECO:0007669"/>
    <property type="project" value="UniProtKB-UniRule"/>
</dbReference>
<keyword evidence="1" id="KW-0255">Endonuclease</keyword>
<dbReference type="InterPro" id="IPR046390">
    <property type="entry name" value="NUCL_HEAD_T4"/>
</dbReference>
<dbReference type="EC" id="3.1.-.-" evidence="1"/>
<organism evidence="3">
    <name type="scientific">uncultured Caudovirales phage</name>
    <dbReference type="NCBI Taxonomy" id="2100421"/>
    <lineage>
        <taxon>Viruses</taxon>
        <taxon>Duplodnaviria</taxon>
        <taxon>Heunggongvirae</taxon>
        <taxon>Uroviricota</taxon>
        <taxon>Caudoviricetes</taxon>
        <taxon>Peduoviridae</taxon>
        <taxon>Maltschvirus</taxon>
        <taxon>Maltschvirus maltsch</taxon>
    </lineage>
</organism>
<dbReference type="EMBL" id="LR797824">
    <property type="protein sequence ID" value="CAB4241505.1"/>
    <property type="molecule type" value="Genomic_DNA"/>
</dbReference>